<dbReference type="SUPFAM" id="SSF50978">
    <property type="entry name" value="WD40 repeat-like"/>
    <property type="match status" value="2"/>
</dbReference>
<organism evidence="3 4">
    <name type="scientific">Naegleria fowleri</name>
    <name type="common">Brain eating amoeba</name>
    <dbReference type="NCBI Taxonomy" id="5763"/>
    <lineage>
        <taxon>Eukaryota</taxon>
        <taxon>Discoba</taxon>
        <taxon>Heterolobosea</taxon>
        <taxon>Tetramitia</taxon>
        <taxon>Eutetramitia</taxon>
        <taxon>Vahlkampfiidae</taxon>
        <taxon>Naegleria</taxon>
    </lineage>
</organism>
<feature type="region of interest" description="Disordered" evidence="2">
    <location>
        <begin position="436"/>
        <end position="457"/>
    </location>
</feature>
<dbReference type="GeneID" id="68113037"/>
<gene>
    <name evidence="3" type="ORF">FDP41_005819</name>
</gene>
<comment type="caution">
    <text evidence="3">The sequence shown here is derived from an EMBL/GenBank/DDBJ whole genome shotgun (WGS) entry which is preliminary data.</text>
</comment>
<dbReference type="Proteomes" id="UP000444721">
    <property type="component" value="Unassembled WGS sequence"/>
</dbReference>
<evidence type="ECO:0000256" key="2">
    <source>
        <dbReference type="SAM" id="MobiDB-lite"/>
    </source>
</evidence>
<dbReference type="InterPro" id="IPR016024">
    <property type="entry name" value="ARM-type_fold"/>
</dbReference>
<dbReference type="PANTHER" id="PTHR44099:SF4">
    <property type="entry name" value="RABCONNECTIN-3B, ISOFORM A"/>
    <property type="match status" value="1"/>
</dbReference>
<sequence length="1474" mass="164081">MSLKSTIIFWNDSPPSFRYTCASIIKDKLVTGTSTGICVLWNFDQDRYIPFSLMYGHQTKVTDLCECSYDSASNSNSNTIISSNNGLSPGTSNRQPSSPLLNSSSTPANYPYGFDNNNCCCSISLDGTVCVWNLYDGRCMALSPNLLFDAVPQCICNLNKYSNYNSSIVAISGKHNMIYLLDLNRLKIIRVLEGHTEWIASLSSGPFILSDDTKSNRIKSVMLSVGDDHSLKYWSFELDEKSHAIKSEEPLFSIQTPIATQPNNQQFKPVMVANNYYWSLIAVIYNKIVYIYTFHSIQPIFTITLQQTLESFSISDNPSSLPTKNEKFKGGIFIAKDLLLLHTSKGNAYIYKIPTTARQRVKSIMDDMLQFYSTADTRKMNTVQSENSDGFMYLGDEETVMNNDENSTFVSESNVGENGEVANQTKTEVSIVVDDSKSEKLETRSTAESEVTDSSRPKRVKNLQLIVPERTTIPQSKSNTSLNDASPETPSTSDIDLSTNDLTSIGAAIERAFSTSIMDALQISSSPSTPNFDRLLHQKEQPKIISTIDGCIAENDPYGDFVWQYDPISRILLRVNNGIIRTWKVSISATSSVEITLLSDDNVLAKGWGQENQHQNVSSNSKSPISVSHFAVERISPCLIRGYYNGDIHIQYITMSGEGNNVAEAKELYIPKAHKKRVTTLLVMSDDDNNPLLVSGSADYSIKVWQLDSIDLTYHKLLRVFNYHSGKVDLLFVPPRTIRRKLQNCFCSLSDDDHSVIMYSIKTLDVIHILGGHGSTVVAIYWRSDLDYLLVQCSDGSVCVWSISTGLLERRVVGYVAKSLIKTSEQSSMISGSFNQSDAGASAVTGGLSSSSGGIVKLSFSKQSATSEAYNKSKGFIESISLQVNQQTPDIQLLTISIRKLVTFINTKKDLLSKYFNDGPIATSSIDEDESETKLNDRNMSGLLCSLSYILQYGTDPSIVQLRQEIHNAMQKIHQARTQDQHDAQDLQMDSMINLLPFPKGFIGLKGAGECYSLIVPEMSRRCHPFIFSPVLSSIYLIGTVAVLNAIVNNLPASFKFQKVCNDCISYYLNQIHTGFDNFHEPSFLWCAQFLKDQYKDIQQAARSVMYSVLQRMEGVQHKLLAEKLANMLIESSNKMNSSGNKQINAQRQNVVVALALLAYRVPRAVDGRIATITAMELIDILEKGGPQHSTAITLLGDGYSIWKYYIPDAMGFCRQLFQLSLPALTSQAPSNSNTEVSQLSVDSLQAFVNMASADTRLYIDFINNIISNAQQTSTTTLNASISSLYPVMQRHPKCLMDHLVVLTSLLLKVLDPHFPAIRDVCMANSTNILRFMVEIYPMVSFHQEKQKLAIGATDGTVVIYDMRTASKWQLFEAHTKAPVHALSFSPNGQLLCTFSAVEKTCKVWNTDGGSGGAILQLLGVSNRNVKTFAIDSMYVKTQLKPMEILKFVRFEWDNNKAFSLKPGKNLNKVSFRL</sequence>
<reference evidence="3 4" key="1">
    <citation type="journal article" date="2019" name="Sci. Rep.">
        <title>Nanopore sequencing improves the draft genome of the human pathogenic amoeba Naegleria fowleri.</title>
        <authorList>
            <person name="Liechti N."/>
            <person name="Schurch N."/>
            <person name="Bruggmann R."/>
            <person name="Wittwer M."/>
        </authorList>
    </citation>
    <scope>NUCLEOTIDE SEQUENCE [LARGE SCALE GENOMIC DNA]</scope>
    <source>
        <strain evidence="3 4">ATCC 30894</strain>
    </source>
</reference>
<dbReference type="SMART" id="SM00320">
    <property type="entry name" value="WD40"/>
    <property type="match status" value="6"/>
</dbReference>
<dbReference type="PANTHER" id="PTHR44099">
    <property type="entry name" value="RABCONNECTIN-3B, ISOFORM A"/>
    <property type="match status" value="1"/>
</dbReference>
<evidence type="ECO:0000256" key="1">
    <source>
        <dbReference type="PROSITE-ProRule" id="PRU00221"/>
    </source>
</evidence>
<feature type="repeat" description="WD" evidence="1">
    <location>
        <begin position="671"/>
        <end position="715"/>
    </location>
</feature>
<keyword evidence="1" id="KW-0853">WD repeat</keyword>
<feature type="region of interest" description="Disordered" evidence="2">
    <location>
        <begin position="470"/>
        <end position="498"/>
    </location>
</feature>
<dbReference type="GO" id="GO:0005737">
    <property type="term" value="C:cytoplasm"/>
    <property type="evidence" value="ECO:0007669"/>
    <property type="project" value="TreeGrafter"/>
</dbReference>
<dbReference type="PROSITE" id="PS50294">
    <property type="entry name" value="WD_REPEATS_REGION"/>
    <property type="match status" value="2"/>
</dbReference>
<feature type="repeat" description="WD" evidence="1">
    <location>
        <begin position="770"/>
        <end position="811"/>
    </location>
</feature>
<feature type="compositionally biased region" description="Polar residues" evidence="2">
    <location>
        <begin position="472"/>
        <end position="498"/>
    </location>
</feature>
<evidence type="ECO:0000313" key="3">
    <source>
        <dbReference type="EMBL" id="KAF0975066.1"/>
    </source>
</evidence>
<dbReference type="VEuPathDB" id="AmoebaDB:FDP41_005819"/>
<dbReference type="OMA" id="KQMPPRI"/>
<dbReference type="RefSeq" id="XP_044559779.1">
    <property type="nucleotide sequence ID" value="XM_044709385.1"/>
</dbReference>
<dbReference type="InterPro" id="IPR049916">
    <property type="entry name" value="WDR72-like"/>
</dbReference>
<dbReference type="InterPro" id="IPR001680">
    <property type="entry name" value="WD40_rpt"/>
</dbReference>
<protein>
    <submittedName>
        <fullName evidence="3">Uncharacterized protein</fullName>
    </submittedName>
</protein>
<dbReference type="Pfam" id="PF00400">
    <property type="entry name" value="WD40"/>
    <property type="match status" value="3"/>
</dbReference>
<dbReference type="InterPro" id="IPR015943">
    <property type="entry name" value="WD40/YVTN_repeat-like_dom_sf"/>
</dbReference>
<feature type="compositionally biased region" description="Basic and acidic residues" evidence="2">
    <location>
        <begin position="436"/>
        <end position="447"/>
    </location>
</feature>
<dbReference type="InterPro" id="IPR036322">
    <property type="entry name" value="WD40_repeat_dom_sf"/>
</dbReference>
<accession>A0A6A5BJP2</accession>
<keyword evidence="4" id="KW-1185">Reference proteome</keyword>
<dbReference type="SUPFAM" id="SSF48371">
    <property type="entry name" value="ARM repeat"/>
    <property type="match status" value="1"/>
</dbReference>
<dbReference type="EMBL" id="VFQX01000048">
    <property type="protein sequence ID" value="KAF0975066.1"/>
    <property type="molecule type" value="Genomic_DNA"/>
</dbReference>
<dbReference type="VEuPathDB" id="AmoebaDB:NF0106040"/>
<dbReference type="PROSITE" id="PS50082">
    <property type="entry name" value="WD_REPEATS_2"/>
    <property type="match status" value="2"/>
</dbReference>
<dbReference type="OrthoDB" id="10251905at2759"/>
<proteinExistence type="predicted"/>
<name>A0A6A5BJP2_NAEFO</name>
<dbReference type="VEuPathDB" id="AmoebaDB:NfTy_044950"/>
<evidence type="ECO:0000313" key="4">
    <source>
        <dbReference type="Proteomes" id="UP000444721"/>
    </source>
</evidence>
<dbReference type="Gene3D" id="2.130.10.10">
    <property type="entry name" value="YVTN repeat-like/Quinoprotein amine dehydrogenase"/>
    <property type="match status" value="3"/>
</dbReference>